<evidence type="ECO:0000256" key="10">
    <source>
        <dbReference type="RuleBase" id="RU004273"/>
    </source>
</evidence>
<dbReference type="GO" id="GO:0018991">
    <property type="term" value="P:egg-laying behavior"/>
    <property type="evidence" value="ECO:0007669"/>
    <property type="project" value="UniProtKB-ARBA"/>
</dbReference>
<evidence type="ECO:0000256" key="3">
    <source>
        <dbReference type="ARBA" id="ARBA00022801"/>
    </source>
</evidence>
<dbReference type="GO" id="GO:0000785">
    <property type="term" value="C:chromatin"/>
    <property type="evidence" value="ECO:0007669"/>
    <property type="project" value="UniProtKB-ARBA"/>
</dbReference>
<sequence>MTQLNIDNLISRLLNVGEQRLTVHVSENEISQLCQMVRDVFMRQPMLVEVEAPLVICGDIHGQYADLLRIFSKSGFPTDTNYLFLGDYVDRGRQNIEAICLLFCYKVKYSENFFMLRGNHECPMINRVYGFLEEISRRYKNPRLWNTFQETFNCMPLAGLVGGRILCMHGGLSPDLRSLDQLGTLRRPQDPPNPSMGLDLLWSDPDPWVKGWQANTRGASYVFGADVVVDACRTLDIDLIARAHQVVQDGYEFFANRRLVTIFSAPHYCGQFDNSGATMTVNEDLSCSFNVFRPT</sequence>
<dbReference type="GO" id="GO:0005737">
    <property type="term" value="C:cytoplasm"/>
    <property type="evidence" value="ECO:0007669"/>
    <property type="project" value="TreeGrafter"/>
</dbReference>
<organism evidence="12 13">
    <name type="scientific">Ditylenchus dipsaci</name>
    <dbReference type="NCBI Taxonomy" id="166011"/>
    <lineage>
        <taxon>Eukaryota</taxon>
        <taxon>Metazoa</taxon>
        <taxon>Ecdysozoa</taxon>
        <taxon>Nematoda</taxon>
        <taxon>Chromadorea</taxon>
        <taxon>Rhabditida</taxon>
        <taxon>Tylenchina</taxon>
        <taxon>Tylenchomorpha</taxon>
        <taxon>Sphaerularioidea</taxon>
        <taxon>Anguinidae</taxon>
        <taxon>Anguininae</taxon>
        <taxon>Ditylenchus</taxon>
    </lineage>
</organism>
<dbReference type="InterPro" id="IPR031675">
    <property type="entry name" value="STPPase_N"/>
</dbReference>
<dbReference type="Pfam" id="PF00149">
    <property type="entry name" value="Metallophos"/>
    <property type="match status" value="1"/>
</dbReference>
<dbReference type="InterPro" id="IPR006186">
    <property type="entry name" value="Ser/Thr-sp_prot-phosphatase"/>
</dbReference>
<dbReference type="Gene3D" id="3.60.21.10">
    <property type="match status" value="1"/>
</dbReference>
<dbReference type="GO" id="GO:0004722">
    <property type="term" value="F:protein serine/threonine phosphatase activity"/>
    <property type="evidence" value="ECO:0007669"/>
    <property type="project" value="UniProtKB-EC"/>
</dbReference>
<dbReference type="InterPro" id="IPR050341">
    <property type="entry name" value="PP1_catalytic_subunit"/>
</dbReference>
<comment type="similarity">
    <text evidence="1 10">Belongs to the PPP phosphatase family.</text>
</comment>
<reference evidence="13" key="1">
    <citation type="submission" date="2022-11" db="UniProtKB">
        <authorList>
            <consortium name="WormBaseParasite"/>
        </authorList>
    </citation>
    <scope>IDENTIFICATION</scope>
</reference>
<feature type="domain" description="Serine/threonine specific protein phosphatases" evidence="11">
    <location>
        <begin position="116"/>
        <end position="121"/>
    </location>
</feature>
<name>A0A915CN60_9BILA</name>
<comment type="catalytic activity">
    <reaction evidence="7">
        <text>O-phospho-L-seryl-[protein] + H2O = L-seryl-[protein] + phosphate</text>
        <dbReference type="Rhea" id="RHEA:20629"/>
        <dbReference type="Rhea" id="RHEA-COMP:9863"/>
        <dbReference type="Rhea" id="RHEA-COMP:11604"/>
        <dbReference type="ChEBI" id="CHEBI:15377"/>
        <dbReference type="ChEBI" id="CHEBI:29999"/>
        <dbReference type="ChEBI" id="CHEBI:43474"/>
        <dbReference type="ChEBI" id="CHEBI:83421"/>
        <dbReference type="EC" id="3.1.3.16"/>
    </reaction>
</comment>
<evidence type="ECO:0000256" key="7">
    <source>
        <dbReference type="ARBA" id="ARBA00047761"/>
    </source>
</evidence>
<evidence type="ECO:0000256" key="9">
    <source>
        <dbReference type="ARBA" id="ARBA00054219"/>
    </source>
</evidence>
<keyword evidence="4" id="KW-0904">Protein phosphatase</keyword>
<keyword evidence="5" id="KW-0464">Manganese</keyword>
<keyword evidence="2" id="KW-0479">Metal-binding</keyword>
<dbReference type="Proteomes" id="UP000887574">
    <property type="component" value="Unplaced"/>
</dbReference>
<dbReference type="GO" id="GO:0031272">
    <property type="term" value="P:regulation of pseudopodium assembly"/>
    <property type="evidence" value="ECO:0007669"/>
    <property type="project" value="UniProtKB-ARBA"/>
</dbReference>
<evidence type="ECO:0000259" key="11">
    <source>
        <dbReference type="PROSITE" id="PS00125"/>
    </source>
</evidence>
<keyword evidence="12" id="KW-1185">Reference proteome</keyword>
<dbReference type="GO" id="GO:0007060">
    <property type="term" value="P:male meiosis chromosome segregation"/>
    <property type="evidence" value="ECO:0007669"/>
    <property type="project" value="UniProtKB-ARBA"/>
</dbReference>
<protein>
    <recommendedName>
        <fullName evidence="10">Serine/threonine-protein phosphatase</fullName>
        <ecNumber evidence="10">3.1.3.16</ecNumber>
    </recommendedName>
</protein>
<dbReference type="WBParaSite" id="jg10383">
    <property type="protein sequence ID" value="jg10383"/>
    <property type="gene ID" value="jg10383"/>
</dbReference>
<evidence type="ECO:0000313" key="13">
    <source>
        <dbReference type="WBParaSite" id="jg10383"/>
    </source>
</evidence>
<dbReference type="PROSITE" id="PS00125">
    <property type="entry name" value="SER_THR_PHOSPHATASE"/>
    <property type="match status" value="1"/>
</dbReference>
<dbReference type="GO" id="GO:0031143">
    <property type="term" value="C:pseudopodium"/>
    <property type="evidence" value="ECO:0007669"/>
    <property type="project" value="UniProtKB-SubCell"/>
</dbReference>
<evidence type="ECO:0000313" key="12">
    <source>
        <dbReference type="Proteomes" id="UP000887574"/>
    </source>
</evidence>
<evidence type="ECO:0000256" key="6">
    <source>
        <dbReference type="ARBA" id="ARBA00037818"/>
    </source>
</evidence>
<dbReference type="InterPro" id="IPR029052">
    <property type="entry name" value="Metallo-depent_PP-like"/>
</dbReference>
<dbReference type="GO" id="GO:0097723">
    <property type="term" value="P:amoeboid sperm motility"/>
    <property type="evidence" value="ECO:0007669"/>
    <property type="project" value="UniProtKB-ARBA"/>
</dbReference>
<keyword evidence="3 10" id="KW-0378">Hydrolase</keyword>
<dbReference type="PANTHER" id="PTHR11668">
    <property type="entry name" value="SERINE/THREONINE PROTEIN PHOSPHATASE"/>
    <property type="match status" value="1"/>
</dbReference>
<evidence type="ECO:0000256" key="1">
    <source>
        <dbReference type="ARBA" id="ARBA00008294"/>
    </source>
</evidence>
<accession>A0A915CN60</accession>
<comment type="subcellular location">
    <subcellularLocation>
        <location evidence="6">Cell projection</location>
        <location evidence="6">Pseudopodium</location>
    </subcellularLocation>
</comment>
<dbReference type="PANTHER" id="PTHR11668:SF492">
    <property type="entry name" value="SERINE_THREONINE-PROTEIN PHOSPHATASE PP1-DELTA-RELATED"/>
    <property type="match status" value="1"/>
</dbReference>
<dbReference type="AlphaFoldDB" id="A0A915CN60"/>
<dbReference type="FunFam" id="3.60.21.10:FF:000026">
    <property type="entry name" value="Serine/threonine-protein phosphatase"/>
    <property type="match status" value="1"/>
</dbReference>
<dbReference type="Pfam" id="PF16891">
    <property type="entry name" value="STPPase_N"/>
    <property type="match status" value="1"/>
</dbReference>
<dbReference type="GO" id="GO:0046872">
    <property type="term" value="F:metal ion binding"/>
    <property type="evidence" value="ECO:0007669"/>
    <property type="project" value="UniProtKB-KW"/>
</dbReference>
<evidence type="ECO:0000256" key="5">
    <source>
        <dbReference type="ARBA" id="ARBA00023211"/>
    </source>
</evidence>
<dbReference type="SUPFAM" id="SSF56300">
    <property type="entry name" value="Metallo-dependent phosphatases"/>
    <property type="match status" value="1"/>
</dbReference>
<dbReference type="GO" id="GO:0005634">
    <property type="term" value="C:nucleus"/>
    <property type="evidence" value="ECO:0007669"/>
    <property type="project" value="TreeGrafter"/>
</dbReference>
<dbReference type="EC" id="3.1.3.16" evidence="10"/>
<evidence type="ECO:0000256" key="2">
    <source>
        <dbReference type="ARBA" id="ARBA00022723"/>
    </source>
</evidence>
<dbReference type="SMART" id="SM00156">
    <property type="entry name" value="PP2Ac"/>
    <property type="match status" value="1"/>
</dbReference>
<evidence type="ECO:0000256" key="4">
    <source>
        <dbReference type="ARBA" id="ARBA00022912"/>
    </source>
</evidence>
<comment type="catalytic activity">
    <reaction evidence="8 10">
        <text>O-phospho-L-threonyl-[protein] + H2O = L-threonyl-[protein] + phosphate</text>
        <dbReference type="Rhea" id="RHEA:47004"/>
        <dbReference type="Rhea" id="RHEA-COMP:11060"/>
        <dbReference type="Rhea" id="RHEA-COMP:11605"/>
        <dbReference type="ChEBI" id="CHEBI:15377"/>
        <dbReference type="ChEBI" id="CHEBI:30013"/>
        <dbReference type="ChEBI" id="CHEBI:43474"/>
        <dbReference type="ChEBI" id="CHEBI:61977"/>
        <dbReference type="EC" id="3.1.3.16"/>
    </reaction>
</comment>
<proteinExistence type="inferred from homology"/>
<comment type="function">
    <text evidence="9">Probable phosphatase which plays a redundant role with gsp-4 in spermatogenesis by regulating sister chromatid segregation during meiosis. In addition, involved in sperm motility by controlling the dynamic disassembly of major sperm proteins (MSP) in the spermatozoan pseudopodium.</text>
</comment>
<evidence type="ECO:0000256" key="8">
    <source>
        <dbReference type="ARBA" id="ARBA00048336"/>
    </source>
</evidence>
<dbReference type="PRINTS" id="PR00114">
    <property type="entry name" value="STPHPHTASE"/>
</dbReference>
<dbReference type="InterPro" id="IPR004843">
    <property type="entry name" value="Calcineurin-like_PHP"/>
</dbReference>